<dbReference type="InterPro" id="IPR012910">
    <property type="entry name" value="Plug_dom"/>
</dbReference>
<keyword evidence="3 11" id="KW-1134">Transmembrane beta strand</keyword>
<dbReference type="RefSeq" id="WP_279249463.1">
    <property type="nucleotide sequence ID" value="NZ_SHNO01000001.1"/>
</dbReference>
<protein>
    <submittedName>
        <fullName evidence="16">TonB-dependent receptor</fullName>
    </submittedName>
</protein>
<comment type="subcellular location">
    <subcellularLocation>
        <location evidence="1 11">Cell outer membrane</location>
        <topology evidence="1 11">Multi-pass membrane protein</topology>
    </subcellularLocation>
</comment>
<accession>A0ABT3T654</accession>
<evidence type="ECO:0000256" key="13">
    <source>
        <dbReference type="SAM" id="SignalP"/>
    </source>
</evidence>
<keyword evidence="5 11" id="KW-0812">Transmembrane</keyword>
<keyword evidence="2 11" id="KW-0813">Transport</keyword>
<dbReference type="PANTHER" id="PTHR32552:SF81">
    <property type="entry name" value="TONB-DEPENDENT OUTER MEMBRANE RECEPTOR"/>
    <property type="match status" value="1"/>
</dbReference>
<evidence type="ECO:0000256" key="8">
    <source>
        <dbReference type="ARBA" id="ARBA00023077"/>
    </source>
</evidence>
<keyword evidence="4" id="KW-0410">Iron transport</keyword>
<comment type="caution">
    <text evidence="16">The sequence shown here is derived from an EMBL/GenBank/DDBJ whole genome shotgun (WGS) entry which is preliminary data.</text>
</comment>
<keyword evidence="8 12" id="KW-0798">TonB box</keyword>
<evidence type="ECO:0000256" key="12">
    <source>
        <dbReference type="RuleBase" id="RU003357"/>
    </source>
</evidence>
<dbReference type="InterPro" id="IPR000531">
    <property type="entry name" value="Beta-barrel_TonB"/>
</dbReference>
<feature type="chain" id="PRO_5046278393" evidence="13">
    <location>
        <begin position="27"/>
        <end position="817"/>
    </location>
</feature>
<dbReference type="SUPFAM" id="SSF56935">
    <property type="entry name" value="Porins"/>
    <property type="match status" value="1"/>
</dbReference>
<dbReference type="Proteomes" id="UP001143304">
    <property type="component" value="Unassembled WGS sequence"/>
</dbReference>
<proteinExistence type="inferred from homology"/>
<evidence type="ECO:0000259" key="14">
    <source>
        <dbReference type="Pfam" id="PF00593"/>
    </source>
</evidence>
<evidence type="ECO:0000256" key="1">
    <source>
        <dbReference type="ARBA" id="ARBA00004571"/>
    </source>
</evidence>
<evidence type="ECO:0000259" key="15">
    <source>
        <dbReference type="Pfam" id="PF07715"/>
    </source>
</evidence>
<keyword evidence="16" id="KW-0675">Receptor</keyword>
<dbReference type="Pfam" id="PF07715">
    <property type="entry name" value="Plug"/>
    <property type="match status" value="1"/>
</dbReference>
<keyword evidence="9 11" id="KW-0472">Membrane</keyword>
<evidence type="ECO:0000256" key="9">
    <source>
        <dbReference type="ARBA" id="ARBA00023136"/>
    </source>
</evidence>
<evidence type="ECO:0000256" key="2">
    <source>
        <dbReference type="ARBA" id="ARBA00022448"/>
    </source>
</evidence>
<dbReference type="InterPro" id="IPR036942">
    <property type="entry name" value="Beta-barrel_TonB_sf"/>
</dbReference>
<dbReference type="Gene3D" id="2.40.170.20">
    <property type="entry name" value="TonB-dependent receptor, beta-barrel domain"/>
    <property type="match status" value="1"/>
</dbReference>
<evidence type="ECO:0000256" key="10">
    <source>
        <dbReference type="ARBA" id="ARBA00023237"/>
    </source>
</evidence>
<keyword evidence="13" id="KW-0732">Signal</keyword>
<organism evidence="16 17">
    <name type="scientific">Candidatus Marimicrobium litorale</name>
    <dbReference type="NCBI Taxonomy" id="2518991"/>
    <lineage>
        <taxon>Bacteria</taxon>
        <taxon>Pseudomonadati</taxon>
        <taxon>Pseudomonadota</taxon>
        <taxon>Gammaproteobacteria</taxon>
        <taxon>Cellvibrionales</taxon>
        <taxon>Halieaceae</taxon>
        <taxon>Marimicrobium</taxon>
    </lineage>
</organism>
<feature type="domain" description="TonB-dependent receptor-like beta-barrel" evidence="14">
    <location>
        <begin position="304"/>
        <end position="780"/>
    </location>
</feature>
<evidence type="ECO:0000313" key="17">
    <source>
        <dbReference type="Proteomes" id="UP001143304"/>
    </source>
</evidence>
<evidence type="ECO:0000256" key="3">
    <source>
        <dbReference type="ARBA" id="ARBA00022452"/>
    </source>
</evidence>
<evidence type="ECO:0000256" key="5">
    <source>
        <dbReference type="ARBA" id="ARBA00022692"/>
    </source>
</evidence>
<evidence type="ECO:0000256" key="11">
    <source>
        <dbReference type="PROSITE-ProRule" id="PRU01360"/>
    </source>
</evidence>
<evidence type="ECO:0000256" key="6">
    <source>
        <dbReference type="ARBA" id="ARBA00023004"/>
    </source>
</evidence>
<feature type="signal peptide" evidence="13">
    <location>
        <begin position="1"/>
        <end position="26"/>
    </location>
</feature>
<dbReference type="InterPro" id="IPR039426">
    <property type="entry name" value="TonB-dep_rcpt-like"/>
</dbReference>
<keyword evidence="7" id="KW-0406">Ion transport</keyword>
<feature type="domain" description="TonB-dependent receptor plug" evidence="15">
    <location>
        <begin position="47"/>
        <end position="150"/>
    </location>
</feature>
<keyword evidence="10 11" id="KW-0998">Cell outer membrane</keyword>
<name>A0ABT3T654_9GAMM</name>
<sequence length="817" mass="92071">MLIYKCSPTQKAVLFGLLFVTPLSWAAERAGVLEELIVTATKRETTLMDTPASISAFDKDTLTQLGITGSEDLVANTPSLSITTFRVSIRGVGRPNLAVGSEPGVGIYWDGVYNTENGIFNYSEFMDIERIEVLRGPQGILYGRNSIGGAISFISKRPNAEWGGTATAQLTSYDGRLIQGMVSGPVTDKLSVLVGASYIARDGLQKNTFNGKKYGEQDTPYGTVSFEYQATDRWNTTLKVIGLDRDYRQDNGYILDPFYRDLTETVSDVDSGRSLNLPGMFPAQNFVSMRQGLEIENPAVRDEDKVKQDRDPRLENKRWATFLNSEYSADTFTLKYTGGYNRYWFDSVTDADASATEDSGLDWNQITALGLPVATLPGFPGVEVTPADMTFEVDQKARFSSHELQYSSEWDGDFSLLGGLYYYHSDEDQLVTFREWNDDLMEMYEYIVVLGQAAGADVSNVVSDDNYLYRGEANVDTRSYATYGHLSWNWRPDTVLSAGLRYSYDEKKGNDNTFVQYVGDPDDPTVYRAADDDWDKWTWRLGADHFIDEDQFLYAFIATGYRSGGFNFQKPSASTDVDEVKPEGIISYEVGYKGSLLDNRLNVSTNYYYYDYTDLQVIKQDVENGIALNTFENASDARAQGIELEAMALPTANILLGLNYSWNDSEFKDFKSKDANACTLGPYFEGRTQAPLCVDEQDLSGNEFALMPEHKVTFNATYFWEMFDLGWSVTGSYYYQGDQWMSPFNNEQYDKVENWDRWDARLNAGALDQKWVATAFVKNITDDREIIVSGRPSTVTRNNGVSLTDPRIFGVRFTYNF</sequence>
<dbReference type="PROSITE" id="PS52016">
    <property type="entry name" value="TONB_DEPENDENT_REC_3"/>
    <property type="match status" value="1"/>
</dbReference>
<dbReference type="EMBL" id="SHNO01000001">
    <property type="protein sequence ID" value="MCX2977756.1"/>
    <property type="molecule type" value="Genomic_DNA"/>
</dbReference>
<reference evidence="16" key="1">
    <citation type="submission" date="2019-02" db="EMBL/GenBank/DDBJ databases">
        <authorList>
            <person name="Li S.-H."/>
        </authorList>
    </citation>
    <scope>NUCLEOTIDE SEQUENCE</scope>
    <source>
        <strain evidence="16">IMCC11814</strain>
    </source>
</reference>
<evidence type="ECO:0000313" key="16">
    <source>
        <dbReference type="EMBL" id="MCX2977756.1"/>
    </source>
</evidence>
<keyword evidence="17" id="KW-1185">Reference proteome</keyword>
<gene>
    <name evidence="16" type="ORF">EYC82_10370</name>
</gene>
<dbReference type="Pfam" id="PF00593">
    <property type="entry name" value="TonB_dep_Rec_b-barrel"/>
    <property type="match status" value="1"/>
</dbReference>
<dbReference type="PANTHER" id="PTHR32552">
    <property type="entry name" value="FERRICHROME IRON RECEPTOR-RELATED"/>
    <property type="match status" value="1"/>
</dbReference>
<keyword evidence="6" id="KW-0408">Iron</keyword>
<evidence type="ECO:0000256" key="7">
    <source>
        <dbReference type="ARBA" id="ARBA00023065"/>
    </source>
</evidence>
<comment type="similarity">
    <text evidence="11 12">Belongs to the TonB-dependent receptor family.</text>
</comment>
<evidence type="ECO:0000256" key="4">
    <source>
        <dbReference type="ARBA" id="ARBA00022496"/>
    </source>
</evidence>